<comment type="caution">
    <text evidence="1">The sequence shown here is derived from an EMBL/GenBank/DDBJ whole genome shotgun (WGS) entry which is preliminary data.</text>
</comment>
<protein>
    <submittedName>
        <fullName evidence="1">Uncharacterized protein</fullName>
    </submittedName>
</protein>
<gene>
    <name evidence="1" type="ORF">QFC24_001921</name>
</gene>
<evidence type="ECO:0000313" key="2">
    <source>
        <dbReference type="Proteomes" id="UP001234202"/>
    </source>
</evidence>
<dbReference type="EMBL" id="JASBWV010000004">
    <property type="protein sequence ID" value="KAJ9126885.1"/>
    <property type="molecule type" value="Genomic_DNA"/>
</dbReference>
<name>A0ACC2XU38_9TREE</name>
<proteinExistence type="predicted"/>
<organism evidence="1 2">
    <name type="scientific">Naganishia onofrii</name>
    <dbReference type="NCBI Taxonomy" id="1851511"/>
    <lineage>
        <taxon>Eukaryota</taxon>
        <taxon>Fungi</taxon>
        <taxon>Dikarya</taxon>
        <taxon>Basidiomycota</taxon>
        <taxon>Agaricomycotina</taxon>
        <taxon>Tremellomycetes</taxon>
        <taxon>Filobasidiales</taxon>
        <taxon>Filobasidiaceae</taxon>
        <taxon>Naganishia</taxon>
    </lineage>
</organism>
<accession>A0ACC2XU38</accession>
<dbReference type="Proteomes" id="UP001234202">
    <property type="component" value="Unassembled WGS sequence"/>
</dbReference>
<sequence length="113" mass="12722">MAFLTFICANILFFGLRRENARRDAQYGPVHDSEDAAGILRSSSPGSAELGGIEEGKHNVGGVTTVVREKARATTWQEDLEDREYLERWGLQGMSKEEIIDLGDDHPAFRFMY</sequence>
<keyword evidence="2" id="KW-1185">Reference proteome</keyword>
<evidence type="ECO:0000313" key="1">
    <source>
        <dbReference type="EMBL" id="KAJ9126885.1"/>
    </source>
</evidence>
<reference evidence="1" key="1">
    <citation type="submission" date="2023-04" db="EMBL/GenBank/DDBJ databases">
        <title>Draft Genome sequencing of Naganishia species isolated from polar environments using Oxford Nanopore Technology.</title>
        <authorList>
            <person name="Leo P."/>
            <person name="Venkateswaran K."/>
        </authorList>
    </citation>
    <scope>NUCLEOTIDE SEQUENCE</scope>
    <source>
        <strain evidence="1">DBVPG 5303</strain>
    </source>
</reference>